<dbReference type="AlphaFoldDB" id="A0A173YG53"/>
<reference evidence="11" key="2">
    <citation type="submission" date="2022-01" db="EMBL/GenBank/DDBJ databases">
        <title>Collection of gut derived symbiotic bacterial strains cultured from healthy donors.</title>
        <authorList>
            <person name="Lin H."/>
            <person name="Kohout C."/>
            <person name="Waligurski E."/>
            <person name="Pamer E.G."/>
        </authorList>
    </citation>
    <scope>NUCLEOTIDE SEQUENCE</scope>
    <source>
        <strain evidence="11">DFI.5.49</strain>
    </source>
</reference>
<evidence type="ECO:0000313" key="11">
    <source>
        <dbReference type="EMBL" id="MCG4765059.1"/>
    </source>
</evidence>
<feature type="domain" description="ABC transmembrane type-1" evidence="8">
    <location>
        <begin position="73"/>
        <end position="281"/>
    </location>
</feature>
<dbReference type="EMBL" id="CYYV01000002">
    <property type="protein sequence ID" value="CUN62227.1"/>
    <property type="molecule type" value="Genomic_DNA"/>
</dbReference>
<comment type="subcellular location">
    <subcellularLocation>
        <location evidence="1 7">Cell membrane</location>
        <topology evidence="1 7">Multi-pass membrane protein</topology>
    </subcellularLocation>
</comment>
<organism evidence="9 12">
    <name type="scientific">Fusicatenibacter saccharivorans</name>
    <dbReference type="NCBI Taxonomy" id="1150298"/>
    <lineage>
        <taxon>Bacteria</taxon>
        <taxon>Bacillati</taxon>
        <taxon>Bacillota</taxon>
        <taxon>Clostridia</taxon>
        <taxon>Lachnospirales</taxon>
        <taxon>Lachnospiraceae</taxon>
        <taxon>Fusicatenibacter</taxon>
    </lineage>
</organism>
<dbReference type="GO" id="GO:0055085">
    <property type="term" value="P:transmembrane transport"/>
    <property type="evidence" value="ECO:0007669"/>
    <property type="project" value="InterPro"/>
</dbReference>
<dbReference type="PANTHER" id="PTHR43744">
    <property type="entry name" value="ABC TRANSPORTER PERMEASE PROTEIN MG189-RELATED-RELATED"/>
    <property type="match status" value="1"/>
</dbReference>
<feature type="transmembrane region" description="Helical" evidence="7">
    <location>
        <begin position="140"/>
        <end position="162"/>
    </location>
</feature>
<dbReference type="GO" id="GO:0005886">
    <property type="term" value="C:plasma membrane"/>
    <property type="evidence" value="ECO:0007669"/>
    <property type="project" value="UniProtKB-SubCell"/>
</dbReference>
<dbReference type="PROSITE" id="PS50928">
    <property type="entry name" value="ABC_TM1"/>
    <property type="match status" value="1"/>
</dbReference>
<dbReference type="Proteomes" id="UP000095709">
    <property type="component" value="Unassembled WGS sequence"/>
</dbReference>
<dbReference type="EMBL" id="CZAL01000012">
    <property type="protein sequence ID" value="CUP57528.1"/>
    <property type="molecule type" value="Genomic_DNA"/>
</dbReference>
<dbReference type="Proteomes" id="UP000095706">
    <property type="component" value="Unassembled WGS sequence"/>
</dbReference>
<evidence type="ECO:0000256" key="4">
    <source>
        <dbReference type="ARBA" id="ARBA00022692"/>
    </source>
</evidence>
<keyword evidence="5 7" id="KW-1133">Transmembrane helix</keyword>
<dbReference type="RefSeq" id="WP_055226220.1">
    <property type="nucleotide sequence ID" value="NZ_CAXSRP010000008.1"/>
</dbReference>
<evidence type="ECO:0000256" key="6">
    <source>
        <dbReference type="ARBA" id="ARBA00023136"/>
    </source>
</evidence>
<evidence type="ECO:0000256" key="1">
    <source>
        <dbReference type="ARBA" id="ARBA00004651"/>
    </source>
</evidence>
<evidence type="ECO:0000313" key="10">
    <source>
        <dbReference type="EMBL" id="CUP57528.1"/>
    </source>
</evidence>
<protein>
    <submittedName>
        <fullName evidence="11">Carbohydrate ABC transporter permease</fullName>
    </submittedName>
    <submittedName>
        <fullName evidence="9">Inner membrane ABC transporter permease protein ycjP</fullName>
    </submittedName>
</protein>
<dbReference type="Proteomes" id="UP001199915">
    <property type="component" value="Unassembled WGS sequence"/>
</dbReference>
<comment type="similarity">
    <text evidence="7">Belongs to the binding-protein-dependent transport system permease family.</text>
</comment>
<keyword evidence="3" id="KW-1003">Cell membrane</keyword>
<dbReference type="Gene3D" id="1.10.3720.10">
    <property type="entry name" value="MetI-like"/>
    <property type="match status" value="1"/>
</dbReference>
<dbReference type="EMBL" id="JAKNFS010000007">
    <property type="protein sequence ID" value="MCG4765059.1"/>
    <property type="molecule type" value="Genomic_DNA"/>
</dbReference>
<proteinExistence type="inferred from homology"/>
<feature type="transmembrane region" description="Helical" evidence="7">
    <location>
        <begin position="12"/>
        <end position="33"/>
    </location>
</feature>
<feature type="transmembrane region" description="Helical" evidence="7">
    <location>
        <begin position="257"/>
        <end position="278"/>
    </location>
</feature>
<evidence type="ECO:0000259" key="8">
    <source>
        <dbReference type="PROSITE" id="PS50928"/>
    </source>
</evidence>
<gene>
    <name evidence="9" type="primary">ycjP_2</name>
    <name evidence="10" type="synonym">ycjP_12</name>
    <name evidence="9" type="ORF">ERS852406_00452</name>
    <name evidence="10" type="ORF">ERS852498_02296</name>
    <name evidence="11" type="ORF">L0N21_05985</name>
</gene>
<evidence type="ECO:0000313" key="9">
    <source>
        <dbReference type="EMBL" id="CUN62227.1"/>
    </source>
</evidence>
<dbReference type="GeneID" id="79856599"/>
<sequence length="296" mass="32799">MKEKPFSKYQILANAVMIIWTLAIILPFILLFMSSITDENTLVANGYSFFPKKFSLASYSYIIKSGGQILKAYGVSIGVTVVGTLLNVLLSALMAYPLSVKNLPGRNVMMFFVFFTMLFNGGIVPSYIMWTGTFHIKDTIFAQLLPNFLLSAWNVMMIRTYFTTSIPDGLYEAAEIDGASQFTIFWKIVLPLGKPILVTMGTFAGLAYWNDWTNGLYYIVKNTGLYNVQNLLNQMVQNIQFLTQSSNSNVTAAASTIPATGIQMAIAFVAILPIMLIFPSFQKYYAKGIALGAVKG</sequence>
<feature type="transmembrane region" description="Helical" evidence="7">
    <location>
        <begin position="73"/>
        <end position="96"/>
    </location>
</feature>
<keyword evidence="2 7" id="KW-0813">Transport</keyword>
<dbReference type="InterPro" id="IPR035906">
    <property type="entry name" value="MetI-like_sf"/>
</dbReference>
<keyword evidence="4 7" id="KW-0812">Transmembrane</keyword>
<name>A0A173YG53_9FIRM</name>
<keyword evidence="6 7" id="KW-0472">Membrane</keyword>
<evidence type="ECO:0000256" key="7">
    <source>
        <dbReference type="RuleBase" id="RU363032"/>
    </source>
</evidence>
<accession>A0A173YG53</accession>
<reference evidence="12 13" key="1">
    <citation type="submission" date="2015-09" db="EMBL/GenBank/DDBJ databases">
        <authorList>
            <consortium name="Pathogen Informatics"/>
        </authorList>
    </citation>
    <scope>NUCLEOTIDE SEQUENCE [LARGE SCALE GENOMIC DNA]</scope>
    <source>
        <strain evidence="9 12">2789STDY5608849</strain>
        <strain evidence="10 13">2789STDY5834885</strain>
    </source>
</reference>
<evidence type="ECO:0000256" key="2">
    <source>
        <dbReference type="ARBA" id="ARBA00022448"/>
    </source>
</evidence>
<evidence type="ECO:0000256" key="3">
    <source>
        <dbReference type="ARBA" id="ARBA00022475"/>
    </source>
</evidence>
<dbReference type="Pfam" id="PF00528">
    <property type="entry name" value="BPD_transp_1"/>
    <property type="match status" value="1"/>
</dbReference>
<dbReference type="PANTHER" id="PTHR43744:SF9">
    <property type="entry name" value="POLYGALACTURONAN_RHAMNOGALACTURONAN TRANSPORT SYSTEM PERMEASE PROTEIN YTCP"/>
    <property type="match status" value="1"/>
</dbReference>
<evidence type="ECO:0000313" key="13">
    <source>
        <dbReference type="Proteomes" id="UP000095709"/>
    </source>
</evidence>
<dbReference type="CDD" id="cd06261">
    <property type="entry name" value="TM_PBP2"/>
    <property type="match status" value="1"/>
</dbReference>
<feature type="transmembrane region" description="Helical" evidence="7">
    <location>
        <begin position="183"/>
        <end position="209"/>
    </location>
</feature>
<feature type="transmembrane region" description="Helical" evidence="7">
    <location>
        <begin position="108"/>
        <end position="128"/>
    </location>
</feature>
<dbReference type="SUPFAM" id="SSF161098">
    <property type="entry name" value="MetI-like"/>
    <property type="match status" value="1"/>
</dbReference>
<dbReference type="InterPro" id="IPR000515">
    <property type="entry name" value="MetI-like"/>
</dbReference>
<evidence type="ECO:0000313" key="12">
    <source>
        <dbReference type="Proteomes" id="UP000095706"/>
    </source>
</evidence>
<evidence type="ECO:0000256" key="5">
    <source>
        <dbReference type="ARBA" id="ARBA00022989"/>
    </source>
</evidence>